<feature type="chain" id="PRO_5043383906" evidence="2">
    <location>
        <begin position="28"/>
        <end position="128"/>
    </location>
</feature>
<name>A0AAV7F1X1_ARIFI</name>
<dbReference type="GO" id="GO:0001709">
    <property type="term" value="P:cell fate determination"/>
    <property type="evidence" value="ECO:0007669"/>
    <property type="project" value="TreeGrafter"/>
</dbReference>
<accession>A0AAV7F1X1</accession>
<evidence type="ECO:0000313" key="3">
    <source>
        <dbReference type="EMBL" id="KAG9455135.1"/>
    </source>
</evidence>
<gene>
    <name evidence="3" type="ORF">H6P81_008039</name>
</gene>
<proteinExistence type="predicted"/>
<dbReference type="InterPro" id="IPR040361">
    <property type="entry name" value="TPD1"/>
</dbReference>
<protein>
    <submittedName>
        <fullName evidence="3">Uncharacterized protein</fullName>
    </submittedName>
</protein>
<evidence type="ECO:0000313" key="4">
    <source>
        <dbReference type="Proteomes" id="UP000825729"/>
    </source>
</evidence>
<dbReference type="EMBL" id="JAINDJ010000003">
    <property type="protein sequence ID" value="KAG9455135.1"/>
    <property type="molecule type" value="Genomic_DNA"/>
</dbReference>
<evidence type="ECO:0000256" key="1">
    <source>
        <dbReference type="ARBA" id="ARBA00022729"/>
    </source>
</evidence>
<dbReference type="Proteomes" id="UP000825729">
    <property type="component" value="Unassembled WGS sequence"/>
</dbReference>
<feature type="signal peptide" evidence="2">
    <location>
        <begin position="1"/>
        <end position="27"/>
    </location>
</feature>
<dbReference type="AlphaFoldDB" id="A0AAV7F1X1"/>
<sequence>MASKALLLSVVSLLLAVLMVSTTRVESKQCEGGDVEIFQFANGFGQGHIPEFLVQIVNSSPTGTPVSNVHVSCGEFASARLVDPHVFKRLMPNDCLVKDGKQLAANEIVSFVYTNSRAYDLVVSHINC</sequence>
<organism evidence="3 4">
    <name type="scientific">Aristolochia fimbriata</name>
    <name type="common">White veined hardy Dutchman's pipe vine</name>
    <dbReference type="NCBI Taxonomy" id="158543"/>
    <lineage>
        <taxon>Eukaryota</taxon>
        <taxon>Viridiplantae</taxon>
        <taxon>Streptophyta</taxon>
        <taxon>Embryophyta</taxon>
        <taxon>Tracheophyta</taxon>
        <taxon>Spermatophyta</taxon>
        <taxon>Magnoliopsida</taxon>
        <taxon>Magnoliidae</taxon>
        <taxon>Piperales</taxon>
        <taxon>Aristolochiaceae</taxon>
        <taxon>Aristolochia</taxon>
    </lineage>
</organism>
<keyword evidence="4" id="KW-1185">Reference proteome</keyword>
<dbReference type="PANTHER" id="PTHR33184">
    <property type="entry name" value="PROTEIN TAPETUM DETERMINANT 1-LIKE-RELATED"/>
    <property type="match status" value="1"/>
</dbReference>
<dbReference type="Pfam" id="PF24068">
    <property type="entry name" value="TPD1_C"/>
    <property type="match status" value="1"/>
</dbReference>
<reference evidence="3 4" key="1">
    <citation type="submission" date="2021-07" db="EMBL/GenBank/DDBJ databases">
        <title>The Aristolochia fimbriata genome: insights into angiosperm evolution, floral development and chemical biosynthesis.</title>
        <authorList>
            <person name="Jiao Y."/>
        </authorList>
    </citation>
    <scope>NUCLEOTIDE SEQUENCE [LARGE SCALE GENOMIC DNA]</scope>
    <source>
        <strain evidence="3">IBCAS-2021</strain>
        <tissue evidence="3">Leaf</tissue>
    </source>
</reference>
<evidence type="ECO:0000256" key="2">
    <source>
        <dbReference type="SAM" id="SignalP"/>
    </source>
</evidence>
<dbReference type="PANTHER" id="PTHR33184:SF73">
    <property type="match status" value="1"/>
</dbReference>
<keyword evidence="1 2" id="KW-0732">Signal</keyword>
<comment type="caution">
    <text evidence="3">The sequence shown here is derived from an EMBL/GenBank/DDBJ whole genome shotgun (WGS) entry which is preliminary data.</text>
</comment>